<feature type="region of interest" description="Disordered" evidence="1">
    <location>
        <begin position="24"/>
        <end position="141"/>
    </location>
</feature>
<gene>
    <name evidence="2" type="ORF">Agub_g8017</name>
</gene>
<evidence type="ECO:0000313" key="2">
    <source>
        <dbReference type="EMBL" id="GFR46443.1"/>
    </source>
</evidence>
<comment type="caution">
    <text evidence="2">The sequence shown here is derived from an EMBL/GenBank/DDBJ whole genome shotgun (WGS) entry which is preliminary data.</text>
</comment>
<reference evidence="2 3" key="1">
    <citation type="journal article" date="2021" name="Sci. Rep.">
        <title>Genome sequencing of the multicellular alga Astrephomene provides insights into convergent evolution of germ-soma differentiation.</title>
        <authorList>
            <person name="Yamashita S."/>
            <person name="Yamamoto K."/>
            <person name="Matsuzaki R."/>
            <person name="Suzuki S."/>
            <person name="Yamaguchi H."/>
            <person name="Hirooka S."/>
            <person name="Minakuchi Y."/>
            <person name="Miyagishima S."/>
            <person name="Kawachi M."/>
            <person name="Toyoda A."/>
            <person name="Nozaki H."/>
        </authorList>
    </citation>
    <scope>NUCLEOTIDE SEQUENCE [LARGE SCALE GENOMIC DNA]</scope>
    <source>
        <strain evidence="2 3">NIES-4017</strain>
    </source>
</reference>
<protein>
    <submittedName>
        <fullName evidence="2">Uncharacterized protein</fullName>
    </submittedName>
</protein>
<sequence>VGPRGVAQHYSETGWLRLWGGGLQQQRVQGLERQRAQGQEQQDGQAQGQQGLVPPPPPQQQQHHERLRHKGKQQERQHVQPLEVGSERQQPHPNWEQQHHQQCRQRPDPTTAPAAATLAEEKTEKLEFNSGGGGGRSGSRSCTATSAVRLMRVEYELYDSPGSHLQRHPLLGASLDRLLFLRLSAHLRPRPRPCYGLHAGHVAGGRPPHHIPPLLQQRTPPATPT</sequence>
<feature type="compositionally biased region" description="Polar residues" evidence="1">
    <location>
        <begin position="216"/>
        <end position="225"/>
    </location>
</feature>
<organism evidence="2 3">
    <name type="scientific">Astrephomene gubernaculifera</name>
    <dbReference type="NCBI Taxonomy" id="47775"/>
    <lineage>
        <taxon>Eukaryota</taxon>
        <taxon>Viridiplantae</taxon>
        <taxon>Chlorophyta</taxon>
        <taxon>core chlorophytes</taxon>
        <taxon>Chlorophyceae</taxon>
        <taxon>CS clade</taxon>
        <taxon>Chlamydomonadales</taxon>
        <taxon>Astrephomenaceae</taxon>
        <taxon>Astrephomene</taxon>
    </lineage>
</organism>
<dbReference type="AlphaFoldDB" id="A0AAD3HMT0"/>
<accession>A0AAD3HMT0</accession>
<dbReference type="EMBL" id="BMAR01000014">
    <property type="protein sequence ID" value="GFR46443.1"/>
    <property type="molecule type" value="Genomic_DNA"/>
</dbReference>
<evidence type="ECO:0000256" key="1">
    <source>
        <dbReference type="SAM" id="MobiDB-lite"/>
    </source>
</evidence>
<feature type="non-terminal residue" evidence="2">
    <location>
        <position position="225"/>
    </location>
</feature>
<keyword evidence="3" id="KW-1185">Reference proteome</keyword>
<dbReference type="Proteomes" id="UP001054857">
    <property type="component" value="Unassembled WGS sequence"/>
</dbReference>
<name>A0AAD3HMT0_9CHLO</name>
<feature type="non-terminal residue" evidence="2">
    <location>
        <position position="1"/>
    </location>
</feature>
<proteinExistence type="predicted"/>
<feature type="compositionally biased region" description="Low complexity" evidence="1">
    <location>
        <begin position="109"/>
        <end position="118"/>
    </location>
</feature>
<evidence type="ECO:0000313" key="3">
    <source>
        <dbReference type="Proteomes" id="UP001054857"/>
    </source>
</evidence>
<feature type="compositionally biased region" description="Low complexity" evidence="1">
    <location>
        <begin position="36"/>
        <end position="52"/>
    </location>
</feature>
<feature type="region of interest" description="Disordered" evidence="1">
    <location>
        <begin position="205"/>
        <end position="225"/>
    </location>
</feature>